<dbReference type="EMBL" id="JBBHLL010000409">
    <property type="protein sequence ID" value="KAK7803635.1"/>
    <property type="molecule type" value="Genomic_DNA"/>
</dbReference>
<organism evidence="2 3">
    <name type="scientific">Myodes glareolus</name>
    <name type="common">Bank vole</name>
    <name type="synonym">Clethrionomys glareolus</name>
    <dbReference type="NCBI Taxonomy" id="447135"/>
    <lineage>
        <taxon>Eukaryota</taxon>
        <taxon>Metazoa</taxon>
        <taxon>Chordata</taxon>
        <taxon>Craniata</taxon>
        <taxon>Vertebrata</taxon>
        <taxon>Euteleostomi</taxon>
        <taxon>Mammalia</taxon>
        <taxon>Eutheria</taxon>
        <taxon>Euarchontoglires</taxon>
        <taxon>Glires</taxon>
        <taxon>Rodentia</taxon>
        <taxon>Myomorpha</taxon>
        <taxon>Muroidea</taxon>
        <taxon>Cricetidae</taxon>
        <taxon>Arvicolinae</taxon>
        <taxon>Myodes</taxon>
    </lineage>
</organism>
<dbReference type="AlphaFoldDB" id="A0AAW0HLE9"/>
<feature type="region of interest" description="Disordered" evidence="1">
    <location>
        <begin position="126"/>
        <end position="150"/>
    </location>
</feature>
<evidence type="ECO:0000313" key="2">
    <source>
        <dbReference type="EMBL" id="KAK7803635.1"/>
    </source>
</evidence>
<sequence length="215" mass="23831">MDAWDQTQSLENAKPEEGTSSHSDGCYYFTAIKTVSIITLTQCREANLWLSYFFWNTDNLSGYTNENDPFFILPPLVVDQLHKPRVLHEMVATDKVAEKLSSTLSWVKNTVSHTVSQMASQVASPSASLHTTSSSTTLSTPALSPASPSKLSPDDLELLAKLEEQNRLLNPKFIDYLARKFRDLPVSILPFPPSTGVADIGPMPSFDTDLSNLRH</sequence>
<evidence type="ECO:0000256" key="1">
    <source>
        <dbReference type="SAM" id="MobiDB-lite"/>
    </source>
</evidence>
<dbReference type="Proteomes" id="UP001488838">
    <property type="component" value="Unassembled WGS sequence"/>
</dbReference>
<protein>
    <submittedName>
        <fullName evidence="2">Uncharacterized protein</fullName>
    </submittedName>
</protein>
<accession>A0AAW0HLE9</accession>
<proteinExistence type="predicted"/>
<feature type="compositionally biased region" description="Polar residues" evidence="1">
    <location>
        <begin position="1"/>
        <end position="11"/>
    </location>
</feature>
<evidence type="ECO:0000313" key="3">
    <source>
        <dbReference type="Proteomes" id="UP001488838"/>
    </source>
</evidence>
<keyword evidence="3" id="KW-1185">Reference proteome</keyword>
<name>A0AAW0HLE9_MYOGA</name>
<reference evidence="2 3" key="1">
    <citation type="journal article" date="2023" name="bioRxiv">
        <title>Conserved and derived expression patterns and positive selection on dental genes reveal complex evolutionary context of ever-growing rodent molars.</title>
        <authorList>
            <person name="Calamari Z.T."/>
            <person name="Song A."/>
            <person name="Cohen E."/>
            <person name="Akter M."/>
            <person name="Roy R.D."/>
            <person name="Hallikas O."/>
            <person name="Christensen M.M."/>
            <person name="Li P."/>
            <person name="Marangoni P."/>
            <person name="Jernvall J."/>
            <person name="Klein O.D."/>
        </authorList>
    </citation>
    <scope>NUCLEOTIDE SEQUENCE [LARGE SCALE GENOMIC DNA]</scope>
    <source>
        <strain evidence="2">V071</strain>
    </source>
</reference>
<comment type="caution">
    <text evidence="2">The sequence shown here is derived from an EMBL/GenBank/DDBJ whole genome shotgun (WGS) entry which is preliminary data.</text>
</comment>
<feature type="region of interest" description="Disordered" evidence="1">
    <location>
        <begin position="1"/>
        <end position="22"/>
    </location>
</feature>
<gene>
    <name evidence="2" type="ORF">U0070_002530</name>
</gene>